<accession>A0A1H5RKQ9</accession>
<dbReference type="OrthoDB" id="3692110at2"/>
<dbReference type="InterPro" id="IPR009081">
    <property type="entry name" value="PP-bd_ACP"/>
</dbReference>
<evidence type="ECO:0000313" key="2">
    <source>
        <dbReference type="EMBL" id="SEF38097.1"/>
    </source>
</evidence>
<dbReference type="EMBL" id="FNUJ01000018">
    <property type="protein sequence ID" value="SEF38097.1"/>
    <property type="molecule type" value="Genomic_DNA"/>
</dbReference>
<dbReference type="Gene3D" id="1.10.1200.10">
    <property type="entry name" value="ACP-like"/>
    <property type="match status" value="1"/>
</dbReference>
<dbReference type="STRING" id="218821.SAMN05421837_11848"/>
<reference evidence="3" key="1">
    <citation type="submission" date="2016-10" db="EMBL/GenBank/DDBJ databases">
        <authorList>
            <person name="Varghese N."/>
            <person name="Submissions S."/>
        </authorList>
    </citation>
    <scope>NUCLEOTIDE SEQUENCE [LARGE SCALE GENOMIC DNA]</scope>
    <source>
        <strain evidence="3">DSM 44654</strain>
    </source>
</reference>
<dbReference type="Pfam" id="PF00550">
    <property type="entry name" value="PP-binding"/>
    <property type="match status" value="1"/>
</dbReference>
<feature type="domain" description="Carrier" evidence="1">
    <location>
        <begin position="1"/>
        <end position="79"/>
    </location>
</feature>
<evidence type="ECO:0000259" key="1">
    <source>
        <dbReference type="PROSITE" id="PS50075"/>
    </source>
</evidence>
<dbReference type="SUPFAM" id="SSF47336">
    <property type="entry name" value="ACP-like"/>
    <property type="match status" value="1"/>
</dbReference>
<dbReference type="PROSITE" id="PS50075">
    <property type="entry name" value="CARRIER"/>
    <property type="match status" value="1"/>
</dbReference>
<dbReference type="Proteomes" id="UP000198878">
    <property type="component" value="Unassembled WGS sequence"/>
</dbReference>
<proteinExistence type="predicted"/>
<organism evidence="2 3">
    <name type="scientific">Amycolatopsis pretoriensis</name>
    <dbReference type="NCBI Taxonomy" id="218821"/>
    <lineage>
        <taxon>Bacteria</taxon>
        <taxon>Bacillati</taxon>
        <taxon>Actinomycetota</taxon>
        <taxon>Actinomycetes</taxon>
        <taxon>Pseudonocardiales</taxon>
        <taxon>Pseudonocardiaceae</taxon>
        <taxon>Amycolatopsis</taxon>
    </lineage>
</organism>
<keyword evidence="3" id="KW-1185">Reference proteome</keyword>
<dbReference type="InterPro" id="IPR036736">
    <property type="entry name" value="ACP-like_sf"/>
</dbReference>
<dbReference type="RefSeq" id="WP_086672104.1">
    <property type="nucleotide sequence ID" value="NZ_FNUJ01000018.1"/>
</dbReference>
<sequence length="87" mass="9521">MATEEVLDVVVRYLAGALELPKANISQDSQLSYLENADSLRLMDAIAAIENDLDVRINGDDLVFTRTVSDLAELVEATLARSAGRRK</sequence>
<dbReference type="AlphaFoldDB" id="A0A1H5RKQ9"/>
<gene>
    <name evidence="2" type="ORF">SAMN05421837_11848</name>
</gene>
<evidence type="ECO:0000313" key="3">
    <source>
        <dbReference type="Proteomes" id="UP000198878"/>
    </source>
</evidence>
<name>A0A1H5RKQ9_9PSEU</name>
<protein>
    <submittedName>
        <fullName evidence="2">Acyl carrier protein</fullName>
    </submittedName>
</protein>